<proteinExistence type="predicted"/>
<dbReference type="Proteomes" id="UP000033722">
    <property type="component" value="Unassembled WGS sequence"/>
</dbReference>
<name>A0A0F3Q1M4_ANAPH</name>
<sequence length="85" mass="8998">MDRYGKYSETTVGNSNSRATALCGGKAHGNGTETGYGGFKDFVAKTLTNGSENWPMSKAKNKGSKPQPNDNAKAVVTDLVALNRD</sequence>
<protein>
    <submittedName>
        <fullName evidence="2">Putative p44-65 outer membrane protein, silent</fullName>
    </submittedName>
</protein>
<accession>A0A0F3Q1M4</accession>
<evidence type="ECO:0000256" key="1">
    <source>
        <dbReference type="SAM" id="MobiDB-lite"/>
    </source>
</evidence>
<dbReference type="AlphaFoldDB" id="A0A0F3Q1M4"/>
<comment type="caution">
    <text evidence="2">The sequence shown here is derived from an EMBL/GenBank/DDBJ whole genome shotgun (WGS) entry which is preliminary data.</text>
</comment>
<dbReference type="PATRIC" id="fig|1359157.3.peg.449"/>
<feature type="region of interest" description="Disordered" evidence="1">
    <location>
        <begin position="50"/>
        <end position="85"/>
    </location>
</feature>
<gene>
    <name evidence="2" type="ORF">APHCRT_0751</name>
</gene>
<organism evidence="2 3">
    <name type="scientific">Anaplasma phagocytophilum str. CRT53-1</name>
    <dbReference type="NCBI Taxonomy" id="1359157"/>
    <lineage>
        <taxon>Bacteria</taxon>
        <taxon>Pseudomonadati</taxon>
        <taxon>Pseudomonadota</taxon>
        <taxon>Alphaproteobacteria</taxon>
        <taxon>Rickettsiales</taxon>
        <taxon>Anaplasmataceae</taxon>
        <taxon>Anaplasma</taxon>
        <taxon>phagocytophilum group</taxon>
    </lineage>
</organism>
<evidence type="ECO:0000313" key="3">
    <source>
        <dbReference type="Proteomes" id="UP000033722"/>
    </source>
</evidence>
<dbReference type="EMBL" id="LAOD01000016">
    <property type="protein sequence ID" value="KJV86127.1"/>
    <property type="molecule type" value="Genomic_DNA"/>
</dbReference>
<evidence type="ECO:0000313" key="2">
    <source>
        <dbReference type="EMBL" id="KJV86127.1"/>
    </source>
</evidence>
<dbReference type="RefSeq" id="WP_044104972.1">
    <property type="nucleotide sequence ID" value="NZ_LAOD01000016.1"/>
</dbReference>
<reference evidence="2 3" key="1">
    <citation type="submission" date="2015-01" db="EMBL/GenBank/DDBJ databases">
        <title>Genome Sequencing of Rickettsiales.</title>
        <authorList>
            <person name="Daugherty S.C."/>
            <person name="Su Q."/>
            <person name="Abolude K."/>
            <person name="Beier-Sexton M."/>
            <person name="Carlyon J.A."/>
            <person name="Carter R."/>
            <person name="Day N.P."/>
            <person name="Dumler S.J."/>
            <person name="Dyachenko V."/>
            <person name="Godinez A."/>
            <person name="Kurtti T.J."/>
            <person name="Lichay M."/>
            <person name="Mullins K.E."/>
            <person name="Ott S."/>
            <person name="Pappas-Brown V."/>
            <person name="Paris D.H."/>
            <person name="Patel P."/>
            <person name="Richards A.L."/>
            <person name="Sadzewicz L."/>
            <person name="Sears K."/>
            <person name="Seidman D."/>
            <person name="Sengamalay N."/>
            <person name="Stenos J."/>
            <person name="Tallon L.J."/>
            <person name="Vincent G."/>
            <person name="Fraser C.M."/>
            <person name="Munderloh U."/>
            <person name="Dunning-Hotopp J.C."/>
        </authorList>
    </citation>
    <scope>NUCLEOTIDE SEQUENCE [LARGE SCALE GENOMIC DNA]</scope>
    <source>
        <strain evidence="2 3">CRT53-1</strain>
    </source>
</reference>